<comment type="function">
    <text evidence="10 11">Involved in cell wall formation. Catalyzes the final step in the synthesis of UDP-N-acetylmuramoyl-pentapeptide, the precursor of murein.</text>
</comment>
<dbReference type="AlphaFoldDB" id="A0A1I4WWV3"/>
<evidence type="ECO:0000256" key="2">
    <source>
        <dbReference type="ARBA" id="ARBA00022598"/>
    </source>
</evidence>
<comment type="pathway">
    <text evidence="10 11">Cell wall biogenesis; peptidoglycan biosynthesis.</text>
</comment>
<evidence type="ECO:0000313" key="16">
    <source>
        <dbReference type="Proteomes" id="UP000198575"/>
    </source>
</evidence>
<keyword evidence="4 10" id="KW-0547">Nucleotide-binding</keyword>
<dbReference type="STRING" id="578942.SAMN05216289_106109"/>
<dbReference type="GO" id="GO:0005524">
    <property type="term" value="F:ATP binding"/>
    <property type="evidence" value="ECO:0007669"/>
    <property type="project" value="UniProtKB-UniRule"/>
</dbReference>
<dbReference type="GO" id="GO:0008360">
    <property type="term" value="P:regulation of cell shape"/>
    <property type="evidence" value="ECO:0007669"/>
    <property type="project" value="UniProtKB-KW"/>
</dbReference>
<evidence type="ECO:0000259" key="12">
    <source>
        <dbReference type="Pfam" id="PF01225"/>
    </source>
</evidence>
<dbReference type="PANTHER" id="PTHR43024:SF1">
    <property type="entry name" value="UDP-N-ACETYLMURAMOYL-TRIPEPTIDE--D-ALANYL-D-ALANINE LIGASE"/>
    <property type="match status" value="1"/>
</dbReference>
<dbReference type="InterPro" id="IPR004101">
    <property type="entry name" value="Mur_ligase_C"/>
</dbReference>
<dbReference type="GO" id="GO:0005737">
    <property type="term" value="C:cytoplasm"/>
    <property type="evidence" value="ECO:0007669"/>
    <property type="project" value="UniProtKB-SubCell"/>
</dbReference>
<keyword evidence="1 10" id="KW-0963">Cytoplasm</keyword>
<dbReference type="GO" id="GO:0047480">
    <property type="term" value="F:UDP-N-acetylmuramoyl-tripeptide-D-alanyl-D-alanine ligase activity"/>
    <property type="evidence" value="ECO:0007669"/>
    <property type="project" value="UniProtKB-UniRule"/>
</dbReference>
<dbReference type="OrthoDB" id="9801978at2"/>
<dbReference type="GO" id="GO:0008766">
    <property type="term" value="F:UDP-N-acetylmuramoylalanyl-D-glutamyl-2,6-diaminopimelate-D-alanyl-D-alanine ligase activity"/>
    <property type="evidence" value="ECO:0007669"/>
    <property type="project" value="RHEA"/>
</dbReference>
<evidence type="ECO:0000256" key="11">
    <source>
        <dbReference type="RuleBase" id="RU004136"/>
    </source>
</evidence>
<evidence type="ECO:0000256" key="9">
    <source>
        <dbReference type="ARBA" id="ARBA00023316"/>
    </source>
</evidence>
<dbReference type="Proteomes" id="UP000198575">
    <property type="component" value="Unassembled WGS sequence"/>
</dbReference>
<dbReference type="GO" id="GO:0009252">
    <property type="term" value="P:peptidoglycan biosynthetic process"/>
    <property type="evidence" value="ECO:0007669"/>
    <property type="project" value="UniProtKB-UniRule"/>
</dbReference>
<organism evidence="15 16">
    <name type="scientific">Dokdonella immobilis</name>
    <dbReference type="NCBI Taxonomy" id="578942"/>
    <lineage>
        <taxon>Bacteria</taxon>
        <taxon>Pseudomonadati</taxon>
        <taxon>Pseudomonadota</taxon>
        <taxon>Gammaproteobacteria</taxon>
        <taxon>Lysobacterales</taxon>
        <taxon>Rhodanobacteraceae</taxon>
        <taxon>Dokdonella</taxon>
    </lineage>
</organism>
<evidence type="ECO:0000256" key="8">
    <source>
        <dbReference type="ARBA" id="ARBA00023306"/>
    </source>
</evidence>
<dbReference type="Gene3D" id="3.40.1390.10">
    <property type="entry name" value="MurE/MurF, N-terminal domain"/>
    <property type="match status" value="1"/>
</dbReference>
<keyword evidence="6 10" id="KW-0133">Cell shape</keyword>
<name>A0A1I4WWV3_9GAMM</name>
<keyword evidence="5 10" id="KW-0067">ATP-binding</keyword>
<dbReference type="Pfam" id="PF01225">
    <property type="entry name" value="Mur_ligase"/>
    <property type="match status" value="1"/>
</dbReference>
<proteinExistence type="inferred from homology"/>
<keyword evidence="9 10" id="KW-0961">Cell wall biogenesis/degradation</keyword>
<dbReference type="EC" id="6.3.2.10" evidence="10 11"/>
<dbReference type="Pfam" id="PF08245">
    <property type="entry name" value="Mur_ligase_M"/>
    <property type="match status" value="1"/>
</dbReference>
<evidence type="ECO:0000256" key="3">
    <source>
        <dbReference type="ARBA" id="ARBA00022618"/>
    </source>
</evidence>
<dbReference type="Gene3D" id="3.40.1190.10">
    <property type="entry name" value="Mur-like, catalytic domain"/>
    <property type="match status" value="1"/>
</dbReference>
<evidence type="ECO:0000256" key="5">
    <source>
        <dbReference type="ARBA" id="ARBA00022840"/>
    </source>
</evidence>
<reference evidence="15 16" key="1">
    <citation type="submission" date="2016-10" db="EMBL/GenBank/DDBJ databases">
        <authorList>
            <person name="de Groot N.N."/>
        </authorList>
    </citation>
    <scope>NUCLEOTIDE SEQUENCE [LARGE SCALE GENOMIC DNA]</scope>
    <source>
        <strain evidence="15 16">CGMCC 1.7659</strain>
    </source>
</reference>
<feature type="domain" description="Mur ligase N-terminal catalytic" evidence="12">
    <location>
        <begin position="24"/>
        <end position="80"/>
    </location>
</feature>
<dbReference type="PANTHER" id="PTHR43024">
    <property type="entry name" value="UDP-N-ACETYLMURAMOYL-TRIPEPTIDE--D-ALANYL-D-ALANINE LIGASE"/>
    <property type="match status" value="1"/>
</dbReference>
<sequence>MLNLDLATVARCTGGTLQGADVRVSSVSTDTRKLADGALFVALRGDRHDGHGFLDAAAQAGAVAALVEHAVGCDLPQVIVADSLRALGDIAAEVRRQRSLCVIGITGSNGKTTVKSLLAGILSRHAPTHFSAGSYNNEIGLPLTLLATPEDSRFVVLEMGAGKPGDIDYLVRIAQPQIGLVNNIAPAHLERMGSIEGIAETKGALYSGLPADGIAVINADDAFASYFSSLVGDRRVIRFGLDPRADVSARFSGNTVESCFTLVTPMGEARIDLPLQGRHNVINALAAASLALAAGVPLATIRSGLEVAVAVAGRTSRRDHPSGALIIDDTYNANPASFAAAIDTLAESDGVRILVIGDMRELGREAWRLHADIGALARSQGIDRLYAVGELSRAAAHAFGDRARHFSDQAELIVALRGELVAGATLLVKGSRGSAMDKVVTALFADSNGNGGRHAA</sequence>
<evidence type="ECO:0000256" key="10">
    <source>
        <dbReference type="HAMAP-Rule" id="MF_02019"/>
    </source>
</evidence>
<dbReference type="InterPro" id="IPR005863">
    <property type="entry name" value="UDP-N-AcMur_synth"/>
</dbReference>
<dbReference type="SUPFAM" id="SSF53623">
    <property type="entry name" value="MurD-like peptide ligases, catalytic domain"/>
    <property type="match status" value="1"/>
</dbReference>
<keyword evidence="2 10" id="KW-0436">Ligase</keyword>
<dbReference type="HAMAP" id="MF_02019">
    <property type="entry name" value="MurF"/>
    <property type="match status" value="1"/>
</dbReference>
<dbReference type="NCBIfam" id="TIGR01143">
    <property type="entry name" value="murF"/>
    <property type="match status" value="1"/>
</dbReference>
<feature type="domain" description="Mur ligase C-terminal" evidence="13">
    <location>
        <begin position="313"/>
        <end position="432"/>
    </location>
</feature>
<dbReference type="SUPFAM" id="SSF53244">
    <property type="entry name" value="MurD-like peptide ligases, peptide-binding domain"/>
    <property type="match status" value="1"/>
</dbReference>
<dbReference type="SUPFAM" id="SSF63418">
    <property type="entry name" value="MurE/MurF N-terminal domain"/>
    <property type="match status" value="1"/>
</dbReference>
<dbReference type="InterPro" id="IPR036615">
    <property type="entry name" value="Mur_ligase_C_dom_sf"/>
</dbReference>
<dbReference type="GO" id="GO:0071555">
    <property type="term" value="P:cell wall organization"/>
    <property type="evidence" value="ECO:0007669"/>
    <property type="project" value="UniProtKB-KW"/>
</dbReference>
<evidence type="ECO:0000259" key="14">
    <source>
        <dbReference type="Pfam" id="PF08245"/>
    </source>
</evidence>
<dbReference type="RefSeq" id="WP_092406227.1">
    <property type="nucleotide sequence ID" value="NZ_FOVF01000006.1"/>
</dbReference>
<gene>
    <name evidence="10" type="primary">murF</name>
    <name evidence="15" type="ORF">SAMN05216289_106109</name>
</gene>
<keyword evidence="3 10" id="KW-0132">Cell division</keyword>
<dbReference type="InterPro" id="IPR036565">
    <property type="entry name" value="Mur-like_cat_sf"/>
</dbReference>
<comment type="similarity">
    <text evidence="10">Belongs to the MurCDEF family. MurF subfamily.</text>
</comment>
<accession>A0A1I4WWV3</accession>
<evidence type="ECO:0000259" key="13">
    <source>
        <dbReference type="Pfam" id="PF02875"/>
    </source>
</evidence>
<dbReference type="InterPro" id="IPR051046">
    <property type="entry name" value="MurCDEF_CellWall_CoF430Synth"/>
</dbReference>
<dbReference type="EMBL" id="FOVF01000006">
    <property type="protein sequence ID" value="SFN17686.1"/>
    <property type="molecule type" value="Genomic_DNA"/>
</dbReference>
<evidence type="ECO:0000256" key="6">
    <source>
        <dbReference type="ARBA" id="ARBA00022960"/>
    </source>
</evidence>
<evidence type="ECO:0000256" key="7">
    <source>
        <dbReference type="ARBA" id="ARBA00022984"/>
    </source>
</evidence>
<dbReference type="InterPro" id="IPR000713">
    <property type="entry name" value="Mur_ligase_N"/>
</dbReference>
<feature type="domain" description="Mur ligase central" evidence="14">
    <location>
        <begin position="105"/>
        <end position="290"/>
    </location>
</feature>
<dbReference type="GO" id="GO:0051301">
    <property type="term" value="P:cell division"/>
    <property type="evidence" value="ECO:0007669"/>
    <property type="project" value="UniProtKB-KW"/>
</dbReference>
<comment type="catalytic activity">
    <reaction evidence="10 11">
        <text>D-alanyl-D-alanine + UDP-N-acetyl-alpha-D-muramoyl-L-alanyl-gamma-D-glutamyl-meso-2,6-diaminopimelate + ATP = UDP-N-acetyl-alpha-D-muramoyl-L-alanyl-gamma-D-glutamyl-meso-2,6-diaminopimeloyl-D-alanyl-D-alanine + ADP + phosphate + H(+)</text>
        <dbReference type="Rhea" id="RHEA:28374"/>
        <dbReference type="ChEBI" id="CHEBI:15378"/>
        <dbReference type="ChEBI" id="CHEBI:30616"/>
        <dbReference type="ChEBI" id="CHEBI:43474"/>
        <dbReference type="ChEBI" id="CHEBI:57822"/>
        <dbReference type="ChEBI" id="CHEBI:61386"/>
        <dbReference type="ChEBI" id="CHEBI:83905"/>
        <dbReference type="ChEBI" id="CHEBI:456216"/>
        <dbReference type="EC" id="6.3.2.10"/>
    </reaction>
</comment>
<keyword evidence="7 10" id="KW-0573">Peptidoglycan synthesis</keyword>
<dbReference type="InterPro" id="IPR013221">
    <property type="entry name" value="Mur_ligase_cen"/>
</dbReference>
<evidence type="ECO:0000313" key="15">
    <source>
        <dbReference type="EMBL" id="SFN17686.1"/>
    </source>
</evidence>
<evidence type="ECO:0000256" key="1">
    <source>
        <dbReference type="ARBA" id="ARBA00022490"/>
    </source>
</evidence>
<feature type="binding site" evidence="10">
    <location>
        <begin position="107"/>
        <end position="113"/>
    </location>
    <ligand>
        <name>ATP</name>
        <dbReference type="ChEBI" id="CHEBI:30616"/>
    </ligand>
</feature>
<evidence type="ECO:0000256" key="4">
    <source>
        <dbReference type="ARBA" id="ARBA00022741"/>
    </source>
</evidence>
<keyword evidence="8 10" id="KW-0131">Cell cycle</keyword>
<protein>
    <recommendedName>
        <fullName evidence="10 11">UDP-N-acetylmuramoyl-tripeptide--D-alanyl-D-alanine ligase</fullName>
        <ecNumber evidence="10 11">6.3.2.10</ecNumber>
    </recommendedName>
    <alternativeName>
        <fullName evidence="10">D-alanyl-D-alanine-adding enzyme</fullName>
    </alternativeName>
</protein>
<dbReference type="Pfam" id="PF02875">
    <property type="entry name" value="Mur_ligase_C"/>
    <property type="match status" value="1"/>
</dbReference>
<comment type="subcellular location">
    <subcellularLocation>
        <location evidence="10 11">Cytoplasm</location>
    </subcellularLocation>
</comment>
<dbReference type="Gene3D" id="3.90.190.20">
    <property type="entry name" value="Mur ligase, C-terminal domain"/>
    <property type="match status" value="1"/>
</dbReference>
<dbReference type="UniPathway" id="UPA00219"/>
<dbReference type="InterPro" id="IPR035911">
    <property type="entry name" value="MurE/MurF_N"/>
</dbReference>
<keyword evidence="16" id="KW-1185">Reference proteome</keyword>